<evidence type="ECO:0000259" key="8">
    <source>
        <dbReference type="Pfam" id="PF03918"/>
    </source>
</evidence>
<dbReference type="EMBL" id="AUZY01006561">
    <property type="protein sequence ID" value="EQD53970.1"/>
    <property type="molecule type" value="Genomic_DNA"/>
</dbReference>
<protein>
    <submittedName>
        <fullName evidence="9">Cytochrome C biogenesis protein CcmH</fullName>
    </submittedName>
</protein>
<evidence type="ECO:0000313" key="9">
    <source>
        <dbReference type="EMBL" id="EQD53970.1"/>
    </source>
</evidence>
<dbReference type="Gene3D" id="1.10.8.640">
    <property type="entry name" value="Cytochrome C biogenesis protein"/>
    <property type="match status" value="1"/>
</dbReference>
<keyword evidence="3" id="KW-0479">Metal-binding</keyword>
<dbReference type="PANTHER" id="PTHR47870">
    <property type="entry name" value="CYTOCHROME C-TYPE BIOGENESIS PROTEIN CCMH"/>
    <property type="match status" value="1"/>
</dbReference>
<keyword evidence="7" id="KW-1133">Transmembrane helix</keyword>
<comment type="caution">
    <text evidence="9">The sequence shown here is derived from an EMBL/GenBank/DDBJ whole genome shotgun (WGS) entry which is preliminary data.</text>
</comment>
<evidence type="ECO:0000256" key="4">
    <source>
        <dbReference type="ARBA" id="ARBA00022729"/>
    </source>
</evidence>
<reference evidence="9" key="2">
    <citation type="journal article" date="2014" name="ISME J.">
        <title>Microbial stratification in low pH oxic and suboxic macroscopic growths along an acid mine drainage.</title>
        <authorList>
            <person name="Mendez-Garcia C."/>
            <person name="Mesa V."/>
            <person name="Sprenger R.R."/>
            <person name="Richter M."/>
            <person name="Diez M.S."/>
            <person name="Solano J."/>
            <person name="Bargiela R."/>
            <person name="Golyshina O.V."/>
            <person name="Manteca A."/>
            <person name="Ramos J.L."/>
            <person name="Gallego J.R."/>
            <person name="Llorente I."/>
            <person name="Martins Dos Santos V.A."/>
            <person name="Jensen O.N."/>
            <person name="Pelaez A.I."/>
            <person name="Sanchez J."/>
            <person name="Ferrer M."/>
        </authorList>
    </citation>
    <scope>NUCLEOTIDE SEQUENCE</scope>
</reference>
<dbReference type="Pfam" id="PF03918">
    <property type="entry name" value="CcmH"/>
    <property type="match status" value="1"/>
</dbReference>
<dbReference type="AlphaFoldDB" id="T1BIM0"/>
<dbReference type="GO" id="GO:0005886">
    <property type="term" value="C:plasma membrane"/>
    <property type="evidence" value="ECO:0007669"/>
    <property type="project" value="TreeGrafter"/>
</dbReference>
<evidence type="ECO:0000256" key="7">
    <source>
        <dbReference type="SAM" id="Phobius"/>
    </source>
</evidence>
<comment type="similarity">
    <text evidence="1">Belongs to the CcmH/CycL/Ccl2/NrfF family.</text>
</comment>
<proteinExistence type="inferred from homology"/>
<gene>
    <name evidence="9" type="ORF">B1B_09921</name>
</gene>
<dbReference type="InterPro" id="IPR005616">
    <property type="entry name" value="CcmH/CycL/Ccl2/NrfF_N"/>
</dbReference>
<keyword evidence="2" id="KW-0349">Heme</keyword>
<keyword evidence="5" id="KW-0201">Cytochrome c-type biogenesis</keyword>
<dbReference type="InterPro" id="IPR051263">
    <property type="entry name" value="C-type_cytochrome_biogenesis"/>
</dbReference>
<keyword evidence="4" id="KW-0732">Signal</keyword>
<keyword evidence="7" id="KW-0472">Membrane</keyword>
<sequence>MMRARLVLLLTCLLLLPVRAYAIENHPPLANPMLESRYEHLTEEIRCLVCQDQNIANSPAPLAADLRYEVRRMLKAGQSNRAIKAYLVHRYGDFVLFKPPLQPDTWVLWFGPFLAVALGLILVAGLAWQRHRTYRSEHREVSTP</sequence>
<name>T1BIM0_9ZZZZ</name>
<dbReference type="CDD" id="cd16378">
    <property type="entry name" value="CcmH_N"/>
    <property type="match status" value="1"/>
</dbReference>
<feature type="domain" description="CcmH/CycL/Ccl2/NrfF N-terminal" evidence="8">
    <location>
        <begin position="11"/>
        <end position="134"/>
    </location>
</feature>
<evidence type="ECO:0000256" key="3">
    <source>
        <dbReference type="ARBA" id="ARBA00022723"/>
    </source>
</evidence>
<dbReference type="GO" id="GO:0017004">
    <property type="term" value="P:cytochrome complex assembly"/>
    <property type="evidence" value="ECO:0007669"/>
    <property type="project" value="UniProtKB-KW"/>
</dbReference>
<dbReference type="GO" id="GO:0046872">
    <property type="term" value="F:metal ion binding"/>
    <property type="evidence" value="ECO:0007669"/>
    <property type="project" value="UniProtKB-KW"/>
</dbReference>
<evidence type="ECO:0000256" key="1">
    <source>
        <dbReference type="ARBA" id="ARBA00010342"/>
    </source>
</evidence>
<evidence type="ECO:0000256" key="6">
    <source>
        <dbReference type="ARBA" id="ARBA00023004"/>
    </source>
</evidence>
<organism evidence="9">
    <name type="scientific">mine drainage metagenome</name>
    <dbReference type="NCBI Taxonomy" id="410659"/>
    <lineage>
        <taxon>unclassified sequences</taxon>
        <taxon>metagenomes</taxon>
        <taxon>ecological metagenomes</taxon>
    </lineage>
</organism>
<keyword evidence="7" id="KW-0812">Transmembrane</keyword>
<dbReference type="InterPro" id="IPR038297">
    <property type="entry name" value="CcmH/CycL/NrfF/Ccl2_sf"/>
</dbReference>
<feature type="transmembrane region" description="Helical" evidence="7">
    <location>
        <begin position="106"/>
        <end position="128"/>
    </location>
</feature>
<evidence type="ECO:0000256" key="2">
    <source>
        <dbReference type="ARBA" id="ARBA00022617"/>
    </source>
</evidence>
<keyword evidence="6" id="KW-0408">Iron</keyword>
<accession>T1BIM0</accession>
<dbReference type="PANTHER" id="PTHR47870:SF1">
    <property type="entry name" value="CYTOCHROME C-TYPE BIOGENESIS PROTEIN CCMH"/>
    <property type="match status" value="1"/>
</dbReference>
<reference evidence="9" key="1">
    <citation type="submission" date="2013-08" db="EMBL/GenBank/DDBJ databases">
        <authorList>
            <person name="Mendez C."/>
            <person name="Richter M."/>
            <person name="Ferrer M."/>
            <person name="Sanchez J."/>
        </authorList>
    </citation>
    <scope>NUCLEOTIDE SEQUENCE</scope>
</reference>
<evidence type="ECO:0000256" key="5">
    <source>
        <dbReference type="ARBA" id="ARBA00022748"/>
    </source>
</evidence>